<dbReference type="RefSeq" id="WP_254013540.1">
    <property type="nucleotide sequence ID" value="NZ_JAMZMM010000241.1"/>
</dbReference>
<dbReference type="InterPro" id="IPR013655">
    <property type="entry name" value="PAS_fold_3"/>
</dbReference>
<keyword evidence="7" id="KW-0472">Membrane</keyword>
<dbReference type="InterPro" id="IPR036890">
    <property type="entry name" value="HATPase_C_sf"/>
</dbReference>
<dbReference type="Pfam" id="PF00989">
    <property type="entry name" value="PAS"/>
    <property type="match status" value="1"/>
</dbReference>
<evidence type="ECO:0000256" key="4">
    <source>
        <dbReference type="ARBA" id="ARBA00022679"/>
    </source>
</evidence>
<dbReference type="SMART" id="SM00086">
    <property type="entry name" value="PAC"/>
    <property type="match status" value="3"/>
</dbReference>
<dbReference type="NCBIfam" id="TIGR00229">
    <property type="entry name" value="sensory_box"/>
    <property type="match status" value="3"/>
</dbReference>
<dbReference type="PANTHER" id="PTHR43304:SF1">
    <property type="entry name" value="PAC DOMAIN-CONTAINING PROTEIN"/>
    <property type="match status" value="1"/>
</dbReference>
<dbReference type="InterPro" id="IPR001610">
    <property type="entry name" value="PAC"/>
</dbReference>
<proteinExistence type="predicted"/>
<evidence type="ECO:0000259" key="8">
    <source>
        <dbReference type="PROSITE" id="PS50109"/>
    </source>
</evidence>
<dbReference type="PRINTS" id="PR00344">
    <property type="entry name" value="BCTRLSENSOR"/>
</dbReference>
<reference evidence="11" key="1">
    <citation type="submission" date="2022-06" db="EMBL/GenBank/DDBJ databases">
        <title>New cyanobacteria of genus Symplocastrum in benthos of Lake Baikal.</title>
        <authorList>
            <person name="Sorokovikova E."/>
            <person name="Tikhonova I."/>
            <person name="Krasnopeev A."/>
            <person name="Evseev P."/>
            <person name="Gladkikh A."/>
            <person name="Belykh O."/>
        </authorList>
    </citation>
    <scope>NUCLEOTIDE SEQUENCE</scope>
    <source>
        <strain evidence="11">BBK-W-15</strain>
    </source>
</reference>
<dbReference type="GO" id="GO:0000155">
    <property type="term" value="F:phosphorelay sensor kinase activity"/>
    <property type="evidence" value="ECO:0007669"/>
    <property type="project" value="InterPro"/>
</dbReference>
<evidence type="ECO:0000313" key="12">
    <source>
        <dbReference type="Proteomes" id="UP001204953"/>
    </source>
</evidence>
<dbReference type="SMART" id="SM00091">
    <property type="entry name" value="PAS"/>
    <property type="match status" value="5"/>
</dbReference>
<dbReference type="EC" id="2.7.13.3" evidence="2"/>
<dbReference type="Pfam" id="PF00512">
    <property type="entry name" value="HisKA"/>
    <property type="match status" value="1"/>
</dbReference>
<keyword evidence="4" id="KW-0808">Transferase</keyword>
<keyword evidence="5" id="KW-0418">Kinase</keyword>
<dbReference type="Gene3D" id="1.10.287.130">
    <property type="match status" value="1"/>
</dbReference>
<dbReference type="InterPro" id="IPR035965">
    <property type="entry name" value="PAS-like_dom_sf"/>
</dbReference>
<dbReference type="Pfam" id="PF08448">
    <property type="entry name" value="PAS_4"/>
    <property type="match status" value="3"/>
</dbReference>
<sequence>MKYSIAQTITIAGLGLAGLLVLSVTVFCYWSWAEYGREPTPLLWIAIANSIATILLGGVISLVMRLHFRAHQTEEALFRSNQELETRVAERTAALKNANHELVAEIVECKQIEDALKISEQRFRVALQNSPTVVFTQDCELRYTWISLGAFGRDSQLIVGKSDAEIMPPEDAEKITIIKGKVLATGEGVRQEICVTINRAIQYWDLHIEPLFGAAGEIFGITGAATNITELRTQTQLLQAIFYESLDSIAIADNWGNYIEVNPAACKLFGFSADELLFKHIADFMPPNFDFEAAWQTFQEKGQLTEEIQIVLPDGTVRDIEFAAKTNVLPGQHLSIIRDITERNERAKALRQSESRFRHLAESLNLIPWEADLITLEFTYIGPQAVRLLGYPLTEWYGNPQFWVNCIHPDDRNWAVSYCRQQSFIGENHEFEYRMVAADGRIIWVRDIVHISRGEGNSGKLRGVFVDITESKQLAADLAASEQLYRTMTRNFPNGAVALFDPDLRYTIADGKGLAEVGLSKNLLEGKTIWQVFPTEICEILEPYYRKAFHGISTVFELAYSDRIDFVYILPIANELGEIFAGMMMSQDISDRKRAELALLEERNFISAIFDAANALILVLDFQGRIVRFNRACEELTGYAFPEVRDKYFWDLFLLPEELEAVQAVFRELQSGELYNQHDNYWVMRDGTRRLISWSNRILLDTDGTVKYIIAIGIDITERKQAEQIRRQLEREQELSQLRLRFFTLASHEFRTPLSTVLGAAQTLLLFADEWPKEQIQRSLSRIELAAQRMRQLLNDILTINRAETGKLEFTPILLDVRKFCQNLIKEIQLKTAYQYRIYFREELLEKNLYLDLQLLRNILVDLLNNAIKYSNEGAEVTLELTGTNKEIIFKIIDKGIGIPPSDIPHLFEAFYRGANVEGIPGSGLGLTVVKNCVDVHGGSIAVTSQVGLGTTVTVVFPGVRCEV</sequence>
<dbReference type="InterPro" id="IPR005467">
    <property type="entry name" value="His_kinase_dom"/>
</dbReference>
<dbReference type="InterPro" id="IPR003661">
    <property type="entry name" value="HisK_dim/P_dom"/>
</dbReference>
<dbReference type="Proteomes" id="UP001204953">
    <property type="component" value="Unassembled WGS sequence"/>
</dbReference>
<comment type="caution">
    <text evidence="11">The sequence shown here is derived from an EMBL/GenBank/DDBJ whole genome shotgun (WGS) entry which is preliminary data.</text>
</comment>
<evidence type="ECO:0000256" key="2">
    <source>
        <dbReference type="ARBA" id="ARBA00012438"/>
    </source>
</evidence>
<dbReference type="AlphaFoldDB" id="A0AAE3KTR6"/>
<dbReference type="PROSITE" id="PS50112">
    <property type="entry name" value="PAS"/>
    <property type="match status" value="3"/>
</dbReference>
<feature type="domain" description="PAS" evidence="9">
    <location>
        <begin position="353"/>
        <end position="413"/>
    </location>
</feature>
<dbReference type="CDD" id="cd00082">
    <property type="entry name" value="HisKA"/>
    <property type="match status" value="1"/>
</dbReference>
<protein>
    <recommendedName>
        <fullName evidence="2">histidine kinase</fullName>
        <ecNumber evidence="2">2.7.13.3</ecNumber>
    </recommendedName>
</protein>
<dbReference type="Pfam" id="PF08447">
    <property type="entry name" value="PAS_3"/>
    <property type="match status" value="1"/>
</dbReference>
<dbReference type="GO" id="GO:0006355">
    <property type="term" value="P:regulation of DNA-templated transcription"/>
    <property type="evidence" value="ECO:0007669"/>
    <property type="project" value="InterPro"/>
</dbReference>
<dbReference type="InterPro" id="IPR013767">
    <property type="entry name" value="PAS_fold"/>
</dbReference>
<keyword evidence="7" id="KW-1133">Transmembrane helix</keyword>
<dbReference type="InterPro" id="IPR000700">
    <property type="entry name" value="PAS-assoc_C"/>
</dbReference>
<dbReference type="Pfam" id="PF02518">
    <property type="entry name" value="HATPase_c"/>
    <property type="match status" value="1"/>
</dbReference>
<dbReference type="InterPro" id="IPR000014">
    <property type="entry name" value="PAS"/>
</dbReference>
<feature type="domain" description="PAS" evidence="9">
    <location>
        <begin position="234"/>
        <end position="288"/>
    </location>
</feature>
<dbReference type="InterPro" id="IPR036097">
    <property type="entry name" value="HisK_dim/P_sf"/>
</dbReference>
<dbReference type="SUPFAM" id="SSF55785">
    <property type="entry name" value="PYP-like sensor domain (PAS domain)"/>
    <property type="match status" value="5"/>
</dbReference>
<keyword evidence="12" id="KW-1185">Reference proteome</keyword>
<gene>
    <name evidence="11" type="ORF">NJ959_20375</name>
</gene>
<dbReference type="SUPFAM" id="SSF47384">
    <property type="entry name" value="Homodimeric domain of signal transducing histidine kinase"/>
    <property type="match status" value="1"/>
</dbReference>
<dbReference type="PANTHER" id="PTHR43304">
    <property type="entry name" value="PHYTOCHROME-LIKE PROTEIN CPH1"/>
    <property type="match status" value="1"/>
</dbReference>
<dbReference type="InterPro" id="IPR052162">
    <property type="entry name" value="Sensor_kinase/Photoreceptor"/>
</dbReference>
<dbReference type="Gene3D" id="3.30.565.10">
    <property type="entry name" value="Histidine kinase-like ATPase, C-terminal domain"/>
    <property type="match status" value="1"/>
</dbReference>
<feature type="domain" description="PAC" evidence="10">
    <location>
        <begin position="676"/>
        <end position="728"/>
    </location>
</feature>
<evidence type="ECO:0000313" key="11">
    <source>
        <dbReference type="EMBL" id="MCP2730787.1"/>
    </source>
</evidence>
<feature type="transmembrane region" description="Helical" evidence="7">
    <location>
        <begin position="44"/>
        <end position="64"/>
    </location>
</feature>
<dbReference type="EMBL" id="JAMZMM010000241">
    <property type="protein sequence ID" value="MCP2730787.1"/>
    <property type="molecule type" value="Genomic_DNA"/>
</dbReference>
<dbReference type="InterPro" id="IPR003594">
    <property type="entry name" value="HATPase_dom"/>
</dbReference>
<evidence type="ECO:0000256" key="6">
    <source>
        <dbReference type="ARBA" id="ARBA00023012"/>
    </source>
</evidence>
<dbReference type="Gene3D" id="3.30.450.20">
    <property type="entry name" value="PAS domain"/>
    <property type="match status" value="5"/>
</dbReference>
<dbReference type="InterPro" id="IPR004358">
    <property type="entry name" value="Sig_transdc_His_kin-like_C"/>
</dbReference>
<accession>A0AAE3KTR6</accession>
<organism evidence="11 12">
    <name type="scientific">Limnofasciculus baicalensis BBK-W-15</name>
    <dbReference type="NCBI Taxonomy" id="2699891"/>
    <lineage>
        <taxon>Bacteria</taxon>
        <taxon>Bacillati</taxon>
        <taxon>Cyanobacteriota</taxon>
        <taxon>Cyanophyceae</taxon>
        <taxon>Coleofasciculales</taxon>
        <taxon>Coleofasciculaceae</taxon>
        <taxon>Limnofasciculus</taxon>
        <taxon>Limnofasciculus baicalensis</taxon>
    </lineage>
</organism>
<evidence type="ECO:0000256" key="5">
    <source>
        <dbReference type="ARBA" id="ARBA00022777"/>
    </source>
</evidence>
<keyword evidence="7" id="KW-0812">Transmembrane</keyword>
<evidence type="ECO:0000256" key="1">
    <source>
        <dbReference type="ARBA" id="ARBA00000085"/>
    </source>
</evidence>
<dbReference type="PROSITE" id="PS50113">
    <property type="entry name" value="PAC"/>
    <property type="match status" value="2"/>
</dbReference>
<dbReference type="SMART" id="SM00388">
    <property type="entry name" value="HisKA"/>
    <property type="match status" value="1"/>
</dbReference>
<name>A0AAE3KTR6_9CYAN</name>
<keyword evidence="6" id="KW-0902">Two-component regulatory system</keyword>
<dbReference type="SUPFAM" id="SSF55874">
    <property type="entry name" value="ATPase domain of HSP90 chaperone/DNA topoisomerase II/histidine kinase"/>
    <property type="match status" value="1"/>
</dbReference>
<feature type="domain" description="PAS" evidence="9">
    <location>
        <begin position="602"/>
        <end position="673"/>
    </location>
</feature>
<dbReference type="SMART" id="SM00387">
    <property type="entry name" value="HATPase_c"/>
    <property type="match status" value="1"/>
</dbReference>
<evidence type="ECO:0000256" key="7">
    <source>
        <dbReference type="SAM" id="Phobius"/>
    </source>
</evidence>
<feature type="domain" description="Histidine kinase" evidence="8">
    <location>
        <begin position="745"/>
        <end position="961"/>
    </location>
</feature>
<comment type="catalytic activity">
    <reaction evidence="1">
        <text>ATP + protein L-histidine = ADP + protein N-phospho-L-histidine.</text>
        <dbReference type="EC" id="2.7.13.3"/>
    </reaction>
</comment>
<evidence type="ECO:0000259" key="10">
    <source>
        <dbReference type="PROSITE" id="PS50113"/>
    </source>
</evidence>
<keyword evidence="3" id="KW-0597">Phosphoprotein</keyword>
<dbReference type="CDD" id="cd00130">
    <property type="entry name" value="PAS"/>
    <property type="match status" value="3"/>
</dbReference>
<dbReference type="PROSITE" id="PS50109">
    <property type="entry name" value="HIS_KIN"/>
    <property type="match status" value="1"/>
</dbReference>
<evidence type="ECO:0000259" key="9">
    <source>
        <dbReference type="PROSITE" id="PS50112"/>
    </source>
</evidence>
<dbReference type="CDD" id="cd00075">
    <property type="entry name" value="HATPase"/>
    <property type="match status" value="1"/>
</dbReference>
<feature type="domain" description="PAC" evidence="10">
    <location>
        <begin position="429"/>
        <end position="480"/>
    </location>
</feature>
<feature type="transmembrane region" description="Helical" evidence="7">
    <location>
        <begin position="12"/>
        <end position="32"/>
    </location>
</feature>
<evidence type="ECO:0000256" key="3">
    <source>
        <dbReference type="ARBA" id="ARBA00022553"/>
    </source>
</evidence>
<dbReference type="InterPro" id="IPR013656">
    <property type="entry name" value="PAS_4"/>
</dbReference>